<dbReference type="EMBL" id="WNXQ01000008">
    <property type="protein sequence ID" value="MWB79042.1"/>
    <property type="molecule type" value="Genomic_DNA"/>
</dbReference>
<dbReference type="GO" id="GO:0030151">
    <property type="term" value="F:molybdenum ion binding"/>
    <property type="evidence" value="ECO:0007669"/>
    <property type="project" value="TreeGrafter"/>
</dbReference>
<evidence type="ECO:0000256" key="2">
    <source>
        <dbReference type="ARBA" id="ARBA00010312"/>
    </source>
</evidence>
<evidence type="ECO:0000313" key="9">
    <source>
        <dbReference type="EMBL" id="MWB79042.1"/>
    </source>
</evidence>
<dbReference type="GO" id="GO:0016491">
    <property type="term" value="F:oxidoreductase activity"/>
    <property type="evidence" value="ECO:0007669"/>
    <property type="project" value="UniProtKB-KW"/>
</dbReference>
<dbReference type="InterPro" id="IPR006656">
    <property type="entry name" value="Mopterin_OxRdtase"/>
</dbReference>
<dbReference type="GO" id="GO:0009055">
    <property type="term" value="F:electron transfer activity"/>
    <property type="evidence" value="ECO:0007669"/>
    <property type="project" value="TreeGrafter"/>
</dbReference>
<comment type="caution">
    <text evidence="9">The sequence shown here is derived from an EMBL/GenBank/DDBJ whole genome shotgun (WGS) entry which is preliminary data.</text>
</comment>
<dbReference type="AlphaFoldDB" id="A0A844WEG2"/>
<dbReference type="Pfam" id="PF01568">
    <property type="entry name" value="Molydop_binding"/>
    <property type="match status" value="1"/>
</dbReference>
<dbReference type="GO" id="GO:0009061">
    <property type="term" value="P:anaerobic respiration"/>
    <property type="evidence" value="ECO:0007669"/>
    <property type="project" value="TreeGrafter"/>
</dbReference>
<sequence>MQKTIRHSSHWGVFDLDVDDNQIVAVRPFHKDPNPSEIIQSVSDWATSPRRLTFPVVRRGWLENRDRSGRGEDSYVRVSWDEAEELVAGEIKRVAGTYGNEAIFAGSYGWTSAGRFHHAATLLKRMLGLAGGYVGHVDTYSIAAGPVILRHILGEAHACQGRGSTLDTVVEHSEIVVIFGALSPRTAQNEAGGVARHRLEDYLKELVERGTRIVLVSPSRDNLPDWVPAEWWPIRPGTDAALMLALSQEIVATGQHDRALIDRLASGVDEFLAHLAGRGDGVTKSADWAEGITGIDADRIRALAADIARKRTMLLASWSLQRAQYGEQPYWAAVALACVAGQIGLPGGGVGFGFGSLACVGAPFGTGRSPAMSAGPNPTGLSIPVARVSDMLLNPGAPFDYEGQTRHFPDIRLIYWAGGNPYHHHQDLTRLMQGWQRPETIIVQDPMWTATAQRGDIVLPASTSLERNDISGSRRSDHIVAMQQAIAPLGEARSDYEIFSAIAARLGVSEAFTEGRDEMGWLRHIYDLTRSDAQDRLGFEMPDFDSFWAEGDAPMPVQSGTTYLSDFRADPEAAPLATPTGRILLHSDLLAEKGYDDCPPVPSWLPPTEWTDGPDRSAPDVFHMLTPQPIGRLHSQLESAPSSLEMKHDGLERLRMAPSDAERLDLTDGTSLLVSNGRGRCLASLSVDPDLAPGVVCLPTGAWLALDDGLEMSGNPNILTRDIPASQFSQGCAAQTCLVRVEPYRGNLSRQDDRHHPARWIVSAAE</sequence>
<keyword evidence="4" id="KW-0479">Metal-binding</keyword>
<dbReference type="InterPro" id="IPR041460">
    <property type="entry name" value="Molybdopterin_N"/>
</dbReference>
<dbReference type="Pfam" id="PF18364">
    <property type="entry name" value="Molybdopterin_N"/>
    <property type="match status" value="1"/>
</dbReference>
<evidence type="ECO:0000259" key="6">
    <source>
        <dbReference type="Pfam" id="PF00384"/>
    </source>
</evidence>
<name>A0A844WEG2_9RHOB</name>
<keyword evidence="5" id="KW-0560">Oxidoreductase</keyword>
<dbReference type="PANTHER" id="PTHR43742">
    <property type="entry name" value="TRIMETHYLAMINE-N-OXIDE REDUCTASE"/>
    <property type="match status" value="1"/>
</dbReference>
<dbReference type="Gene3D" id="2.40.40.20">
    <property type="match status" value="1"/>
</dbReference>
<comment type="cofactor">
    <cofactor evidence="1">
        <name>Mo-bis(molybdopterin guanine dinucleotide)</name>
        <dbReference type="ChEBI" id="CHEBI:60539"/>
    </cofactor>
</comment>
<evidence type="ECO:0000259" key="7">
    <source>
        <dbReference type="Pfam" id="PF01568"/>
    </source>
</evidence>
<evidence type="ECO:0000256" key="1">
    <source>
        <dbReference type="ARBA" id="ARBA00001942"/>
    </source>
</evidence>
<dbReference type="Gene3D" id="3.90.55.10">
    <property type="entry name" value="Dimethylsulfoxide Reductase, domain 3"/>
    <property type="match status" value="1"/>
</dbReference>
<comment type="similarity">
    <text evidence="2">Belongs to the prokaryotic molybdopterin-containing oxidoreductase family.</text>
</comment>
<dbReference type="PANTHER" id="PTHR43742:SF10">
    <property type="entry name" value="TRIMETHYLAMINE-N-OXIDE REDUCTASE 2"/>
    <property type="match status" value="1"/>
</dbReference>
<evidence type="ECO:0000259" key="8">
    <source>
        <dbReference type="Pfam" id="PF18364"/>
    </source>
</evidence>
<dbReference type="InterPro" id="IPR006657">
    <property type="entry name" value="MoPterin_dinucl-bd_dom"/>
</dbReference>
<proteinExistence type="inferred from homology"/>
<dbReference type="InterPro" id="IPR050612">
    <property type="entry name" value="Prok_Mopterin_Oxidored"/>
</dbReference>
<evidence type="ECO:0000256" key="5">
    <source>
        <dbReference type="ARBA" id="ARBA00023002"/>
    </source>
</evidence>
<dbReference type="SUPFAM" id="SSF50692">
    <property type="entry name" value="ADC-like"/>
    <property type="match status" value="1"/>
</dbReference>
<organism evidence="9 10">
    <name type="scientific">Pseudooceanicola pacificus</name>
    <dbReference type="NCBI Taxonomy" id="2676438"/>
    <lineage>
        <taxon>Bacteria</taxon>
        <taxon>Pseudomonadati</taxon>
        <taxon>Pseudomonadota</taxon>
        <taxon>Alphaproteobacteria</taxon>
        <taxon>Rhodobacterales</taxon>
        <taxon>Paracoccaceae</taxon>
        <taxon>Pseudooceanicola</taxon>
    </lineage>
</organism>
<evidence type="ECO:0000256" key="4">
    <source>
        <dbReference type="ARBA" id="ARBA00022723"/>
    </source>
</evidence>
<dbReference type="InterPro" id="IPR009010">
    <property type="entry name" value="Asp_de-COase-like_dom_sf"/>
</dbReference>
<keyword evidence="10" id="KW-1185">Reference proteome</keyword>
<feature type="domain" description="Molybdopterin oxidoreductase" evidence="6">
    <location>
        <begin position="51"/>
        <end position="504"/>
    </location>
</feature>
<dbReference type="SUPFAM" id="SSF53706">
    <property type="entry name" value="Formate dehydrogenase/DMSO reductase, domains 1-3"/>
    <property type="match status" value="1"/>
</dbReference>
<dbReference type="Gene3D" id="3.40.228.10">
    <property type="entry name" value="Dimethylsulfoxide Reductase, domain 2"/>
    <property type="match status" value="1"/>
</dbReference>
<dbReference type="GO" id="GO:0030288">
    <property type="term" value="C:outer membrane-bounded periplasmic space"/>
    <property type="evidence" value="ECO:0007669"/>
    <property type="project" value="TreeGrafter"/>
</dbReference>
<gene>
    <name evidence="9" type="ORF">GLS40_13465</name>
</gene>
<evidence type="ECO:0000256" key="3">
    <source>
        <dbReference type="ARBA" id="ARBA00022505"/>
    </source>
</evidence>
<dbReference type="Proteomes" id="UP000443843">
    <property type="component" value="Unassembled WGS sequence"/>
</dbReference>
<protein>
    <submittedName>
        <fullName evidence="9">Molybdopterin-dependent oxidoreductase</fullName>
    </submittedName>
</protein>
<dbReference type="RefSeq" id="WP_160383259.1">
    <property type="nucleotide sequence ID" value="NZ_WNXQ01000008.1"/>
</dbReference>
<evidence type="ECO:0000313" key="10">
    <source>
        <dbReference type="Proteomes" id="UP000443843"/>
    </source>
</evidence>
<accession>A0A844WEG2</accession>
<dbReference type="GO" id="GO:0043546">
    <property type="term" value="F:molybdopterin cofactor binding"/>
    <property type="evidence" value="ECO:0007669"/>
    <property type="project" value="InterPro"/>
</dbReference>
<feature type="domain" description="Molybdopterin oxidoreductase N-terminal" evidence="8">
    <location>
        <begin position="7"/>
        <end position="43"/>
    </location>
</feature>
<feature type="domain" description="Molybdopterin dinucleotide-binding" evidence="7">
    <location>
        <begin position="622"/>
        <end position="737"/>
    </location>
</feature>
<dbReference type="Gene3D" id="3.40.50.740">
    <property type="match status" value="1"/>
</dbReference>
<keyword evidence="3" id="KW-0500">Molybdenum</keyword>
<dbReference type="Pfam" id="PF00384">
    <property type="entry name" value="Molybdopterin"/>
    <property type="match status" value="1"/>
</dbReference>
<reference evidence="9 10" key="1">
    <citation type="submission" date="2019-11" db="EMBL/GenBank/DDBJ databases">
        <title>Pseudooceanicola pacifica sp. nov., isolated from deep-sea sediment of the Pacific Ocean.</title>
        <authorList>
            <person name="Lyu L."/>
        </authorList>
    </citation>
    <scope>NUCLEOTIDE SEQUENCE [LARGE SCALE GENOMIC DNA]</scope>
    <source>
        <strain evidence="9 10">216_PA32_1</strain>
    </source>
</reference>